<dbReference type="AlphaFoldDB" id="A0A6A5GKQ5"/>
<organism evidence="2 3">
    <name type="scientific">Caenorhabditis remanei</name>
    <name type="common">Caenorhabditis vulgaris</name>
    <dbReference type="NCBI Taxonomy" id="31234"/>
    <lineage>
        <taxon>Eukaryota</taxon>
        <taxon>Metazoa</taxon>
        <taxon>Ecdysozoa</taxon>
        <taxon>Nematoda</taxon>
        <taxon>Chromadorea</taxon>
        <taxon>Rhabditida</taxon>
        <taxon>Rhabditina</taxon>
        <taxon>Rhabditomorpha</taxon>
        <taxon>Rhabditoidea</taxon>
        <taxon>Rhabditidae</taxon>
        <taxon>Peloderinae</taxon>
        <taxon>Caenorhabditis</taxon>
    </lineage>
</organism>
<keyword evidence="1" id="KW-0812">Transmembrane</keyword>
<dbReference type="KEGG" id="crq:GCK72_021484"/>
<reference evidence="2 3" key="1">
    <citation type="submission" date="2019-12" db="EMBL/GenBank/DDBJ databases">
        <title>Chromosome-level assembly of the Caenorhabditis remanei genome.</title>
        <authorList>
            <person name="Teterina A.A."/>
            <person name="Willis J.H."/>
            <person name="Phillips P.C."/>
        </authorList>
    </citation>
    <scope>NUCLEOTIDE SEQUENCE [LARGE SCALE GENOMIC DNA]</scope>
    <source>
        <strain evidence="2 3">PX506</strain>
        <tissue evidence="2">Whole organism</tissue>
    </source>
</reference>
<proteinExistence type="predicted"/>
<evidence type="ECO:0000313" key="3">
    <source>
        <dbReference type="Proteomes" id="UP000483820"/>
    </source>
</evidence>
<feature type="transmembrane region" description="Helical" evidence="1">
    <location>
        <begin position="113"/>
        <end position="137"/>
    </location>
</feature>
<feature type="transmembrane region" description="Helical" evidence="1">
    <location>
        <begin position="71"/>
        <end position="92"/>
    </location>
</feature>
<keyword evidence="1" id="KW-0472">Membrane</keyword>
<dbReference type="RefSeq" id="XP_053583210.1">
    <property type="nucleotide sequence ID" value="XM_053734297.1"/>
</dbReference>
<comment type="caution">
    <text evidence="2">The sequence shown here is derived from an EMBL/GenBank/DDBJ whole genome shotgun (WGS) entry which is preliminary data.</text>
</comment>
<dbReference type="GeneID" id="78777251"/>
<dbReference type="EMBL" id="WUAV01000005">
    <property type="protein sequence ID" value="KAF1754919.1"/>
    <property type="molecule type" value="Genomic_DNA"/>
</dbReference>
<feature type="transmembrane region" description="Helical" evidence="1">
    <location>
        <begin position="30"/>
        <end position="51"/>
    </location>
</feature>
<dbReference type="Proteomes" id="UP000483820">
    <property type="component" value="Chromosome V"/>
</dbReference>
<name>A0A6A5GKQ5_CAERE</name>
<evidence type="ECO:0000313" key="2">
    <source>
        <dbReference type="EMBL" id="KAF1754919.1"/>
    </source>
</evidence>
<dbReference type="CTD" id="78777251"/>
<evidence type="ECO:0000256" key="1">
    <source>
        <dbReference type="SAM" id="Phobius"/>
    </source>
</evidence>
<protein>
    <submittedName>
        <fullName evidence="2">Uncharacterized protein</fullName>
    </submittedName>
</protein>
<gene>
    <name evidence="2" type="ORF">GCK72_021484</name>
</gene>
<keyword evidence="1" id="KW-1133">Transmembrane helix</keyword>
<accession>A0A6A5GKQ5</accession>
<sequence length="166" mass="19172">MGYAPRERSDLLEEEIIIKPIKKPFPTWQWFILVFTVYFVVFITTGVTGIIADYQKLGGLSASDINNTVFALIYVYINILQWFPLTACIFIFNQQLFCGPKAYQLKRKFIYSFVAQFFTIPLLIINTYISAQVYLIISKLRPEYDGDELYEVIEGSEGSSTKKTDD</sequence>